<dbReference type="EMBL" id="MTPX02000063">
    <property type="protein sequence ID" value="PHP52119.1"/>
    <property type="molecule type" value="Genomic_DNA"/>
</dbReference>
<organism evidence="1 2">
    <name type="scientific">Actinomyces ruminis</name>
    <dbReference type="NCBI Taxonomy" id="1937003"/>
    <lineage>
        <taxon>Bacteria</taxon>
        <taxon>Bacillati</taxon>
        <taxon>Actinomycetota</taxon>
        <taxon>Actinomycetes</taxon>
        <taxon>Actinomycetales</taxon>
        <taxon>Actinomycetaceae</taxon>
        <taxon>Actinomyces</taxon>
    </lineage>
</organism>
<evidence type="ECO:0000313" key="2">
    <source>
        <dbReference type="Proteomes" id="UP000194577"/>
    </source>
</evidence>
<gene>
    <name evidence="1" type="ORF">BW737_011965</name>
</gene>
<keyword evidence="2" id="KW-1185">Reference proteome</keyword>
<name>A0ABX4MDG8_9ACTO</name>
<protein>
    <submittedName>
        <fullName evidence="1">Uncharacterized protein</fullName>
    </submittedName>
</protein>
<comment type="caution">
    <text evidence="1">The sequence shown here is derived from an EMBL/GenBank/DDBJ whole genome shotgun (WGS) entry which is preliminary data.</text>
</comment>
<evidence type="ECO:0000313" key="1">
    <source>
        <dbReference type="EMBL" id="PHP52119.1"/>
    </source>
</evidence>
<reference evidence="1 2" key="1">
    <citation type="submission" date="2017-10" db="EMBL/GenBank/DDBJ databases">
        <title>Draft genome sequence of cellulolytic Actinomyces sp CtC72 isolated from cattle rumen fluid.</title>
        <authorList>
            <person name="Joshi A.J."/>
            <person name="Vasudevan G."/>
            <person name="Lanjekar V.B."/>
            <person name="Hivarkar S."/>
            <person name="Engineer A."/>
            <person name="Pore S.D."/>
            <person name="Dhakephalkar P.K."/>
            <person name="Dagar S."/>
        </authorList>
    </citation>
    <scope>NUCLEOTIDE SEQUENCE [LARGE SCALE GENOMIC DNA]</scope>
    <source>
        <strain evidence="2">CtC72</strain>
    </source>
</reference>
<dbReference type="Proteomes" id="UP000194577">
    <property type="component" value="Unassembled WGS sequence"/>
</dbReference>
<sequence length="103" mass="10980">MFVNYKAIGVSVVDTVSAMPGARVRSVGDATVLSWVQGGDAYAGWFEGTAAVIFSTMETNDEAIAVMHTPLLEQIAIERGAELLDDVGFTTTPSPTPDPYWTP</sequence>
<accession>A0ABX4MDG8</accession>
<proteinExistence type="predicted"/>